<reference evidence="4" key="1">
    <citation type="submission" date="2016-06" db="EMBL/GenBank/DDBJ databases">
        <authorList>
            <person name="Varghese N."/>
        </authorList>
    </citation>
    <scope>NUCLEOTIDE SEQUENCE [LARGE SCALE GENOMIC DNA]</scope>
    <source>
        <strain evidence="4">DSM 46123</strain>
    </source>
</reference>
<sequence length="64" mass="7176">MTPRDLSHAKWRKSSRSSANGQCVDVADNIPGAVAVRDSKDRSGPVLAFGAEDWRRFVDFLKYH</sequence>
<feature type="domain" description="DUF397" evidence="2">
    <location>
        <begin position="9"/>
        <end position="62"/>
    </location>
</feature>
<proteinExistence type="predicted"/>
<dbReference type="STRING" id="47866.GA0074694_1251"/>
<dbReference type="Pfam" id="PF04149">
    <property type="entry name" value="DUF397"/>
    <property type="match status" value="1"/>
</dbReference>
<dbReference type="AlphaFoldDB" id="A0A1C6REE5"/>
<dbReference type="InterPro" id="IPR007278">
    <property type="entry name" value="DUF397"/>
</dbReference>
<feature type="region of interest" description="Disordered" evidence="1">
    <location>
        <begin position="1"/>
        <end position="24"/>
    </location>
</feature>
<gene>
    <name evidence="3" type="ORF">GA0074694_1251</name>
</gene>
<organism evidence="3 4">
    <name type="scientific">Micromonospora inyonensis</name>
    <dbReference type="NCBI Taxonomy" id="47866"/>
    <lineage>
        <taxon>Bacteria</taxon>
        <taxon>Bacillati</taxon>
        <taxon>Actinomycetota</taxon>
        <taxon>Actinomycetes</taxon>
        <taxon>Micromonosporales</taxon>
        <taxon>Micromonosporaceae</taxon>
        <taxon>Micromonospora</taxon>
    </lineage>
</organism>
<protein>
    <recommendedName>
        <fullName evidence="2">DUF397 domain-containing protein</fullName>
    </recommendedName>
</protein>
<keyword evidence="4" id="KW-1185">Reference proteome</keyword>
<name>A0A1C6REE5_9ACTN</name>
<evidence type="ECO:0000313" key="4">
    <source>
        <dbReference type="Proteomes" id="UP000198906"/>
    </source>
</evidence>
<accession>A0A1C6REE5</accession>
<evidence type="ECO:0000313" key="3">
    <source>
        <dbReference type="EMBL" id="SCL15520.1"/>
    </source>
</evidence>
<evidence type="ECO:0000256" key="1">
    <source>
        <dbReference type="SAM" id="MobiDB-lite"/>
    </source>
</evidence>
<dbReference type="EMBL" id="FMHU01000001">
    <property type="protein sequence ID" value="SCL15520.1"/>
    <property type="molecule type" value="Genomic_DNA"/>
</dbReference>
<dbReference type="Proteomes" id="UP000198906">
    <property type="component" value="Unassembled WGS sequence"/>
</dbReference>
<dbReference type="RefSeq" id="WP_091453738.1">
    <property type="nucleotide sequence ID" value="NZ_FMHU01000001.1"/>
</dbReference>
<evidence type="ECO:0000259" key="2">
    <source>
        <dbReference type="Pfam" id="PF04149"/>
    </source>
</evidence>